<name>A0ACD1AAN3_9FIRM</name>
<sequence>MIVEEKTISSERIYEGRILNLRKDKVEVKDGKTSYREIVEHNGGVALAAITAEGKMVLVKQFRKAAEKAVLEVPAGKIEKGEDHRLTAARELKEETGYTAGKIEFVTSFYSSIGYSTEVIYLYLATDLSPGETEFDENEAIDIFEYELAELKQMIFSNEIEDAKTIAAILLTESIMAKGTIQ</sequence>
<protein>
    <submittedName>
        <fullName evidence="1">NUDIX hydrolase</fullName>
    </submittedName>
</protein>
<reference evidence="1" key="1">
    <citation type="submission" date="2019-08" db="EMBL/GenBank/DDBJ databases">
        <title>Genome sequence of Clostridiales bacterium MT110.</title>
        <authorList>
            <person name="Cao J."/>
        </authorList>
    </citation>
    <scope>NUCLEOTIDE SEQUENCE</scope>
    <source>
        <strain evidence="1">MT110</strain>
    </source>
</reference>
<keyword evidence="1" id="KW-0378">Hydrolase</keyword>
<keyword evidence="2" id="KW-1185">Reference proteome</keyword>
<evidence type="ECO:0000313" key="1">
    <source>
        <dbReference type="EMBL" id="QOX63439.1"/>
    </source>
</evidence>
<gene>
    <name evidence="1" type="ORF">FRZ06_08765</name>
</gene>
<evidence type="ECO:0000313" key="2">
    <source>
        <dbReference type="Proteomes" id="UP000594014"/>
    </source>
</evidence>
<accession>A0ACD1AAN3</accession>
<dbReference type="EMBL" id="CP042469">
    <property type="protein sequence ID" value="QOX63439.1"/>
    <property type="molecule type" value="Genomic_DNA"/>
</dbReference>
<dbReference type="Proteomes" id="UP000594014">
    <property type="component" value="Chromosome"/>
</dbReference>
<organism evidence="1 2">
    <name type="scientific">Anoxybacterium hadale</name>
    <dbReference type="NCBI Taxonomy" id="3408580"/>
    <lineage>
        <taxon>Bacteria</taxon>
        <taxon>Bacillati</taxon>
        <taxon>Bacillota</taxon>
        <taxon>Clostridia</taxon>
        <taxon>Peptostreptococcales</taxon>
        <taxon>Anaerovoracaceae</taxon>
        <taxon>Anoxybacterium</taxon>
    </lineage>
</organism>
<proteinExistence type="predicted"/>